<evidence type="ECO:0000259" key="1">
    <source>
        <dbReference type="Pfam" id="PF00656"/>
    </source>
</evidence>
<dbReference type="GO" id="GO:0005737">
    <property type="term" value="C:cytoplasm"/>
    <property type="evidence" value="ECO:0007669"/>
    <property type="project" value="TreeGrafter"/>
</dbReference>
<evidence type="ECO:0000313" key="2">
    <source>
        <dbReference type="EMBL" id="NEK19571.1"/>
    </source>
</evidence>
<dbReference type="PANTHER" id="PTHR48104:SF30">
    <property type="entry name" value="METACASPASE-1"/>
    <property type="match status" value="1"/>
</dbReference>
<dbReference type="GO" id="GO:0004197">
    <property type="term" value="F:cysteine-type endopeptidase activity"/>
    <property type="evidence" value="ECO:0007669"/>
    <property type="project" value="InterPro"/>
</dbReference>
<dbReference type="RefSeq" id="WP_164049648.1">
    <property type="nucleotide sequence ID" value="NZ_WUFV01000030.1"/>
</dbReference>
<dbReference type="Pfam" id="PF00656">
    <property type="entry name" value="Peptidase_C14"/>
    <property type="match status" value="1"/>
</dbReference>
<dbReference type="EMBL" id="WUFV01000030">
    <property type="protein sequence ID" value="NEK19571.1"/>
    <property type="molecule type" value="Genomic_DNA"/>
</dbReference>
<sequence>MSRRALIVGINHYDHAGVNNLSGCIPDANAMREVLGRHEDSRPNYDCLILTSNTSRITRVNLRSALVELFAFDGDVLFYFSGHGSLQETGGYLVSQDGEPGDPGIHMDEIIGLANGSRARSVLIIIDCCFSGNMGNVSANQGGQHAQAQLREGMTILAASRPSEPSMEVGGQGVFTELVVGALKGGAASVRGRVSAASIYGYVEAALGAWDQRPIYKSHAKQLDSVRECEPLILDDLLRKIPEFFPTSDHVHLLDPTFEEQNVHCAKPENVAIFKIFKQYQIAGLLKNRSGRDLYWTAEQSGGVYLTPLGEFYWRLASGGRI</sequence>
<dbReference type="Proteomes" id="UP000471705">
    <property type="component" value="Unassembled WGS sequence"/>
</dbReference>
<reference evidence="2 3" key="1">
    <citation type="submission" date="2019-12" db="EMBL/GenBank/DDBJ databases">
        <title>Rhizobium genotypes associated with high levels of biological nitrogen fixation by grain legumes in a temperate-maritime cropping system.</title>
        <authorList>
            <person name="Maluk M."/>
            <person name="Francesc Ferrando Molina F."/>
            <person name="Lopez Del Egido L."/>
            <person name="Lafos M."/>
            <person name="Langarica-Fuentes A."/>
            <person name="Gebre Yohannes G."/>
            <person name="Young M.W."/>
            <person name="Martin P."/>
            <person name="Gantlett R."/>
            <person name="Kenicer G."/>
            <person name="Hawes C."/>
            <person name="Begg G.S."/>
            <person name="Quilliam R.S."/>
            <person name="Squire G.R."/>
            <person name="Poole P.S."/>
            <person name="Young P.W."/>
            <person name="Iannetta P.M."/>
            <person name="James E.K."/>
        </authorList>
    </citation>
    <scope>NUCLEOTIDE SEQUENCE [LARGE SCALE GENOMIC DNA]</scope>
    <source>
        <strain evidence="2 3">JHI54</strain>
    </source>
</reference>
<protein>
    <submittedName>
        <fullName evidence="2">Caspase family protein</fullName>
    </submittedName>
</protein>
<dbReference type="InterPro" id="IPR050452">
    <property type="entry name" value="Metacaspase"/>
</dbReference>
<dbReference type="Gene3D" id="3.40.50.1460">
    <property type="match status" value="1"/>
</dbReference>
<dbReference type="PANTHER" id="PTHR48104">
    <property type="entry name" value="METACASPASE-4"/>
    <property type="match status" value="1"/>
</dbReference>
<dbReference type="InterPro" id="IPR029030">
    <property type="entry name" value="Caspase-like_dom_sf"/>
</dbReference>
<dbReference type="AlphaFoldDB" id="A0A7K3VTV1"/>
<name>A0A7K3VTV1_RHILE</name>
<evidence type="ECO:0000313" key="3">
    <source>
        <dbReference type="Proteomes" id="UP000471705"/>
    </source>
</evidence>
<dbReference type="SUPFAM" id="SSF52129">
    <property type="entry name" value="Caspase-like"/>
    <property type="match status" value="1"/>
</dbReference>
<dbReference type="GO" id="GO:0006508">
    <property type="term" value="P:proteolysis"/>
    <property type="evidence" value="ECO:0007669"/>
    <property type="project" value="InterPro"/>
</dbReference>
<comment type="caution">
    <text evidence="2">The sequence shown here is derived from an EMBL/GenBank/DDBJ whole genome shotgun (WGS) entry which is preliminary data.</text>
</comment>
<proteinExistence type="predicted"/>
<organism evidence="2 3">
    <name type="scientific">Rhizobium leguminosarum</name>
    <dbReference type="NCBI Taxonomy" id="384"/>
    <lineage>
        <taxon>Bacteria</taxon>
        <taxon>Pseudomonadati</taxon>
        <taxon>Pseudomonadota</taxon>
        <taxon>Alphaproteobacteria</taxon>
        <taxon>Hyphomicrobiales</taxon>
        <taxon>Rhizobiaceae</taxon>
        <taxon>Rhizobium/Agrobacterium group</taxon>
        <taxon>Rhizobium</taxon>
    </lineage>
</organism>
<dbReference type="InterPro" id="IPR011600">
    <property type="entry name" value="Pept_C14_caspase"/>
</dbReference>
<gene>
    <name evidence="2" type="ORF">GR257_32920</name>
</gene>
<feature type="domain" description="Peptidase C14 caspase" evidence="1">
    <location>
        <begin position="3"/>
        <end position="218"/>
    </location>
</feature>
<accession>A0A7K3VTV1</accession>